<evidence type="ECO:0000313" key="3">
    <source>
        <dbReference type="EMBL" id="HDD52780.1"/>
    </source>
</evidence>
<dbReference type="EMBL" id="DQWS01000067">
    <property type="protein sequence ID" value="HDD52780.1"/>
    <property type="molecule type" value="Genomic_DNA"/>
</dbReference>
<dbReference type="InterPro" id="IPR050563">
    <property type="entry name" value="4-hydroxybenzoyl-CoA_TE"/>
</dbReference>
<dbReference type="CDD" id="cd00586">
    <property type="entry name" value="4HBT"/>
    <property type="match status" value="1"/>
</dbReference>
<sequence>MKKARATFRVRYGETDRMGGVYYANYVAWFEMGRSALMREAGCPYSQLEKDGCILPVVEAYCKYRYPARYDDHLVMETWLTRLSKRDLTFSYRILRDGRVLAEGYTRHIPVDPEGRRICVPFHLFPLLEPYLDISGV</sequence>
<proteinExistence type="inferred from homology"/>
<dbReference type="AlphaFoldDB" id="A0A7C0YD87"/>
<evidence type="ECO:0000256" key="2">
    <source>
        <dbReference type="ARBA" id="ARBA00022801"/>
    </source>
</evidence>
<comment type="similarity">
    <text evidence="1">Belongs to the 4-hydroxybenzoyl-CoA thioesterase family.</text>
</comment>
<dbReference type="Gene3D" id="3.10.129.10">
    <property type="entry name" value="Hotdog Thioesterase"/>
    <property type="match status" value="1"/>
</dbReference>
<dbReference type="PANTHER" id="PTHR31793">
    <property type="entry name" value="4-HYDROXYBENZOYL-COA THIOESTERASE FAMILY MEMBER"/>
    <property type="match status" value="1"/>
</dbReference>
<evidence type="ECO:0000256" key="1">
    <source>
        <dbReference type="ARBA" id="ARBA00005953"/>
    </source>
</evidence>
<dbReference type="NCBIfam" id="TIGR00051">
    <property type="entry name" value="YbgC/FadM family acyl-CoA thioesterase"/>
    <property type="match status" value="1"/>
</dbReference>
<dbReference type="PIRSF" id="PIRSF003230">
    <property type="entry name" value="YbgC"/>
    <property type="match status" value="1"/>
</dbReference>
<dbReference type="InterPro" id="IPR006684">
    <property type="entry name" value="YbgC/YbaW"/>
</dbReference>
<name>A0A7C0YD87_9BACT</name>
<protein>
    <submittedName>
        <fullName evidence="3">Acyl-CoA thioesterase</fullName>
    </submittedName>
</protein>
<dbReference type="InterPro" id="IPR029069">
    <property type="entry name" value="HotDog_dom_sf"/>
</dbReference>
<dbReference type="GO" id="GO:0047617">
    <property type="term" value="F:fatty acyl-CoA hydrolase activity"/>
    <property type="evidence" value="ECO:0007669"/>
    <property type="project" value="TreeGrafter"/>
</dbReference>
<dbReference type="SUPFAM" id="SSF54637">
    <property type="entry name" value="Thioesterase/thiol ester dehydrase-isomerase"/>
    <property type="match status" value="1"/>
</dbReference>
<organism evidence="3">
    <name type="scientific">Thermosulfidibacter takaii</name>
    <dbReference type="NCBI Taxonomy" id="412593"/>
    <lineage>
        <taxon>Bacteria</taxon>
        <taxon>Pseudomonadati</taxon>
        <taxon>Thermosulfidibacterota</taxon>
        <taxon>Thermosulfidibacteria</taxon>
        <taxon>Thermosulfidibacterales</taxon>
        <taxon>Thermosulfidibacteraceae</taxon>
    </lineage>
</organism>
<accession>A0A7C0YD87</accession>
<comment type="caution">
    <text evidence="3">The sequence shown here is derived from an EMBL/GenBank/DDBJ whole genome shotgun (WGS) entry which is preliminary data.</text>
</comment>
<dbReference type="Proteomes" id="UP000885690">
    <property type="component" value="Unassembled WGS sequence"/>
</dbReference>
<dbReference type="PANTHER" id="PTHR31793:SF27">
    <property type="entry name" value="NOVEL THIOESTERASE SUPERFAMILY DOMAIN AND SAPOSIN A-TYPE DOMAIN CONTAINING PROTEIN (0610012H03RIK)"/>
    <property type="match status" value="1"/>
</dbReference>
<gene>
    <name evidence="3" type="ORF">ENF32_01760</name>
</gene>
<reference evidence="3" key="1">
    <citation type="journal article" date="2020" name="mSystems">
        <title>Genome- and Community-Level Interaction Insights into Carbon Utilization and Element Cycling Functions of Hydrothermarchaeota in Hydrothermal Sediment.</title>
        <authorList>
            <person name="Zhou Z."/>
            <person name="Liu Y."/>
            <person name="Xu W."/>
            <person name="Pan J."/>
            <person name="Luo Z.H."/>
            <person name="Li M."/>
        </authorList>
    </citation>
    <scope>NUCLEOTIDE SEQUENCE [LARGE SCALE GENOMIC DNA]</scope>
    <source>
        <strain evidence="3">HyVt-115</strain>
    </source>
</reference>
<keyword evidence="2" id="KW-0378">Hydrolase</keyword>
<dbReference type="Pfam" id="PF13279">
    <property type="entry name" value="4HBT_2"/>
    <property type="match status" value="1"/>
</dbReference>